<dbReference type="Pfam" id="PF00338">
    <property type="entry name" value="Ribosomal_S10"/>
    <property type="match status" value="1"/>
</dbReference>
<dbReference type="Gene3D" id="3.30.70.600">
    <property type="entry name" value="Ribosomal protein S10 domain"/>
    <property type="match status" value="1"/>
</dbReference>
<organism evidence="5 6">
    <name type="scientific">Sparassis crispa</name>
    <dbReference type="NCBI Taxonomy" id="139825"/>
    <lineage>
        <taxon>Eukaryota</taxon>
        <taxon>Fungi</taxon>
        <taxon>Dikarya</taxon>
        <taxon>Basidiomycota</taxon>
        <taxon>Agaricomycotina</taxon>
        <taxon>Agaricomycetes</taxon>
        <taxon>Polyporales</taxon>
        <taxon>Sparassidaceae</taxon>
        <taxon>Sparassis</taxon>
    </lineage>
</organism>
<dbReference type="InParanoid" id="A0A401GU85"/>
<dbReference type="GO" id="GO:1990904">
    <property type="term" value="C:ribonucleoprotein complex"/>
    <property type="evidence" value="ECO:0007669"/>
    <property type="project" value="UniProtKB-KW"/>
</dbReference>
<reference evidence="5 6" key="1">
    <citation type="journal article" date="2018" name="Sci. Rep.">
        <title>Genome sequence of the cauliflower mushroom Sparassis crispa (Hanabiratake) and its association with beneficial usage.</title>
        <authorList>
            <person name="Kiyama R."/>
            <person name="Furutani Y."/>
            <person name="Kawaguchi K."/>
            <person name="Nakanishi T."/>
        </authorList>
    </citation>
    <scope>NUCLEOTIDE SEQUENCE [LARGE SCALE GENOMIC DNA]</scope>
</reference>
<dbReference type="GO" id="GO:0003735">
    <property type="term" value="F:structural constituent of ribosome"/>
    <property type="evidence" value="ECO:0007669"/>
    <property type="project" value="InterPro"/>
</dbReference>
<dbReference type="InterPro" id="IPR027486">
    <property type="entry name" value="Ribosomal_uS10_dom"/>
</dbReference>
<comment type="similarity">
    <text evidence="1">Belongs to the universal ribosomal protein uS10 family.</text>
</comment>
<dbReference type="HAMAP" id="MF_00508">
    <property type="entry name" value="Ribosomal_uS10"/>
    <property type="match status" value="1"/>
</dbReference>
<dbReference type="AlphaFoldDB" id="A0A401GU85"/>
<dbReference type="OrthoDB" id="366214at2759"/>
<dbReference type="GeneID" id="38782667"/>
<dbReference type="PANTHER" id="PTHR11700">
    <property type="entry name" value="30S RIBOSOMAL PROTEIN S10 FAMILY MEMBER"/>
    <property type="match status" value="1"/>
</dbReference>
<dbReference type="InterPro" id="IPR036838">
    <property type="entry name" value="Ribosomal_uS10_dom_sf"/>
</dbReference>
<proteinExistence type="inferred from homology"/>
<dbReference type="EMBL" id="BFAD01000008">
    <property type="protein sequence ID" value="GBE85750.1"/>
    <property type="molecule type" value="Genomic_DNA"/>
</dbReference>
<name>A0A401GU85_9APHY</name>
<evidence type="ECO:0000313" key="6">
    <source>
        <dbReference type="Proteomes" id="UP000287166"/>
    </source>
</evidence>
<dbReference type="Proteomes" id="UP000287166">
    <property type="component" value="Unassembled WGS sequence"/>
</dbReference>
<dbReference type="STRING" id="139825.A0A401GU85"/>
<comment type="caution">
    <text evidence="5">The sequence shown here is derived from an EMBL/GenBank/DDBJ whole genome shotgun (WGS) entry which is preliminary data.</text>
</comment>
<dbReference type="InterPro" id="IPR001848">
    <property type="entry name" value="Ribosomal_uS10"/>
</dbReference>
<evidence type="ECO:0000256" key="1">
    <source>
        <dbReference type="ARBA" id="ARBA00007102"/>
    </source>
</evidence>
<keyword evidence="3" id="KW-0687">Ribonucleoprotein</keyword>
<dbReference type="GO" id="GO:0005840">
    <property type="term" value="C:ribosome"/>
    <property type="evidence" value="ECO:0007669"/>
    <property type="project" value="UniProtKB-KW"/>
</dbReference>
<keyword evidence="6" id="KW-1185">Reference proteome</keyword>
<protein>
    <submittedName>
        <fullName evidence="5">37S ribosomal protein S10, mitochondrial</fullName>
    </submittedName>
</protein>
<dbReference type="SMART" id="SM01403">
    <property type="entry name" value="Ribosomal_S10"/>
    <property type="match status" value="1"/>
</dbReference>
<gene>
    <name evidence="5" type="ORF">SCP_0802720</name>
</gene>
<evidence type="ECO:0000313" key="5">
    <source>
        <dbReference type="EMBL" id="GBE85750.1"/>
    </source>
</evidence>
<evidence type="ECO:0000256" key="3">
    <source>
        <dbReference type="ARBA" id="ARBA00023274"/>
    </source>
</evidence>
<evidence type="ECO:0000259" key="4">
    <source>
        <dbReference type="SMART" id="SM01403"/>
    </source>
</evidence>
<accession>A0A401GU85</accession>
<dbReference type="RefSeq" id="XP_027616663.1">
    <property type="nucleotide sequence ID" value="XM_027760862.1"/>
</dbReference>
<feature type="domain" description="Small ribosomal subunit protein uS10" evidence="4">
    <location>
        <begin position="70"/>
        <end position="167"/>
    </location>
</feature>
<sequence length="234" mass="25634">MLARPCRTAVAAVRRLVRFNSTAATSTGSGGNDAPPDGIPEHVFASTIFRGRASMSAYQHPQTHGIPVALIHFRSYFPHLLDQFLHFTSHTAAALAIPISRPAHLPTQRTLWTVPRGPFVHKKAQENFDRRVHKRAIKAWDAHPAVVERWVRYLEEHAMAGVGIRVVRWQRAPVGVGEKVLERVMGQMRVGAATKAEKVKALGEKIVQQELAAASPVPEIVQPADSPSSSSSSS</sequence>
<dbReference type="GO" id="GO:0006412">
    <property type="term" value="P:translation"/>
    <property type="evidence" value="ECO:0007669"/>
    <property type="project" value="InterPro"/>
</dbReference>
<evidence type="ECO:0000256" key="2">
    <source>
        <dbReference type="ARBA" id="ARBA00022980"/>
    </source>
</evidence>
<dbReference type="SUPFAM" id="SSF54999">
    <property type="entry name" value="Ribosomal protein S10"/>
    <property type="match status" value="1"/>
</dbReference>
<keyword evidence="2 5" id="KW-0689">Ribosomal protein</keyword>